<name>A0A2N5DXR9_9GAMM</name>
<reference evidence="1 2" key="1">
    <citation type="submission" date="2017-12" db="EMBL/GenBank/DDBJ databases">
        <title>Characterization of six clinical isolates of Enterochimera gen. nov., a novel genus of the Yersiniaciae family and the three species Enterochimera arupensis sp. nov., Enterochimera coloradensis sp. nov, and Enterochimera californica sp. nov.</title>
        <authorList>
            <person name="Rossi A."/>
            <person name="Fisher M."/>
        </authorList>
    </citation>
    <scope>NUCLEOTIDE SEQUENCE [LARGE SCALE GENOMIC DNA]</scope>
    <source>
        <strain evidence="2">2016-Iso4</strain>
    </source>
</reference>
<comment type="caution">
    <text evidence="1">The sequence shown here is derived from an EMBL/GenBank/DDBJ whole genome shotgun (WGS) entry which is preliminary data.</text>
</comment>
<evidence type="ECO:0000313" key="1">
    <source>
        <dbReference type="EMBL" id="PLR32221.1"/>
    </source>
</evidence>
<accession>A0A2N5DXR9</accession>
<dbReference type="PANTHER" id="PTHR37805:SF1">
    <property type="entry name" value="CYTOPLASMIC PROTEIN"/>
    <property type="match status" value="1"/>
</dbReference>
<proteinExistence type="predicted"/>
<organism evidence="1 2">
    <name type="scientific">Chimaeribacter coloradensis</name>
    <dbReference type="NCBI Taxonomy" id="2060068"/>
    <lineage>
        <taxon>Bacteria</taxon>
        <taxon>Pseudomonadati</taxon>
        <taxon>Pseudomonadota</taxon>
        <taxon>Gammaproteobacteria</taxon>
        <taxon>Enterobacterales</taxon>
        <taxon>Yersiniaceae</taxon>
        <taxon>Chimaeribacter</taxon>
    </lineage>
</organism>
<dbReference type="EMBL" id="PJZH01000019">
    <property type="protein sequence ID" value="PLR32221.1"/>
    <property type="molecule type" value="Genomic_DNA"/>
</dbReference>
<dbReference type="InterPro" id="IPR009921">
    <property type="entry name" value="YehS-like"/>
</dbReference>
<evidence type="ECO:0000313" key="2">
    <source>
        <dbReference type="Proteomes" id="UP000234503"/>
    </source>
</evidence>
<protein>
    <submittedName>
        <fullName evidence="1">DUF1456 domain-containing protein</fullName>
    </submittedName>
</protein>
<gene>
    <name evidence="1" type="ORF">CYR32_15665</name>
</gene>
<keyword evidence="2" id="KW-1185">Reference proteome</keyword>
<dbReference type="Proteomes" id="UP000234503">
    <property type="component" value="Unassembled WGS sequence"/>
</dbReference>
<dbReference type="RefSeq" id="WP_101826069.1">
    <property type="nucleotide sequence ID" value="NZ_PJZH01000019.1"/>
</dbReference>
<dbReference type="Pfam" id="PF07308">
    <property type="entry name" value="DUF1456"/>
    <property type="match status" value="2"/>
</dbReference>
<dbReference type="AlphaFoldDB" id="A0A2N5DXR9"/>
<dbReference type="OrthoDB" id="9788465at2"/>
<sequence>MMNNDVLRSIRYMLDLSDAHLIEILASAGESASVEQVQSYLKKEEEAGHQPCPDTVMAHFLNGLIFFRRGRDESHPVPEIELPVTNNIILKKLRVAFELKTTDIQEILASVDFRISQPEIGAIFRKPGHKNYRPCGDQVMRYFLKGLTQRVRPAKA</sequence>
<dbReference type="PANTHER" id="PTHR37805">
    <property type="entry name" value="CYTOPLASMIC PROTEIN-RELATED"/>
    <property type="match status" value="1"/>
</dbReference>